<feature type="compositionally biased region" description="Basic residues" evidence="1">
    <location>
        <begin position="24"/>
        <end position="50"/>
    </location>
</feature>
<evidence type="ECO:0000256" key="1">
    <source>
        <dbReference type="SAM" id="MobiDB-lite"/>
    </source>
</evidence>
<proteinExistence type="predicted"/>
<dbReference type="Proteomes" id="UP000383122">
    <property type="component" value="Unassembled WGS sequence"/>
</dbReference>
<sequence>MWRASVMRRQIDGRNRGTPDCRGRFRPQHRPQLRQPHNRQHLRRARQPRHRLRPRRVIRWVPPPVRPSHLPPLRRGLSLFRSPRRQPHRLRFPLFARHFDERRARSDIAGSRAYSWPPVPVCAARAHDQSGALMHETTCSGGVHMRALALSPSCRAEIARLLPPVCGESRRRGLQSLGRSFDGAV</sequence>
<feature type="region of interest" description="Disordered" evidence="1">
    <location>
        <begin position="1"/>
        <end position="50"/>
    </location>
</feature>
<accession>A0A5E5AP12</accession>
<protein>
    <submittedName>
        <fullName evidence="2">Uncharacterized protein</fullName>
    </submittedName>
</protein>
<feature type="compositionally biased region" description="Basic and acidic residues" evidence="1">
    <location>
        <begin position="9"/>
        <end position="23"/>
    </location>
</feature>
<keyword evidence="3" id="KW-1185">Reference proteome</keyword>
<evidence type="ECO:0000313" key="3">
    <source>
        <dbReference type="Proteomes" id="UP000383122"/>
    </source>
</evidence>
<reference evidence="2 3" key="1">
    <citation type="submission" date="2019-08" db="EMBL/GenBank/DDBJ databases">
        <authorList>
            <person name="Peeters C."/>
        </authorList>
    </citation>
    <scope>NUCLEOTIDE SEQUENCE [LARGE SCALE GENOMIC DNA]</scope>
    <source>
        <strain evidence="2 3">LMG 31117</strain>
    </source>
</reference>
<dbReference type="AlphaFoldDB" id="A0A5E5AP12"/>
<organism evidence="2 3">
    <name type="scientific">Pandoraea anapnoica</name>
    <dbReference type="NCBI Taxonomy" id="2508301"/>
    <lineage>
        <taxon>Bacteria</taxon>
        <taxon>Pseudomonadati</taxon>
        <taxon>Pseudomonadota</taxon>
        <taxon>Betaproteobacteria</taxon>
        <taxon>Burkholderiales</taxon>
        <taxon>Burkholderiaceae</taxon>
        <taxon>Pandoraea</taxon>
    </lineage>
</organism>
<name>A0A5E5AP12_9BURK</name>
<dbReference type="EMBL" id="CABPSP010000020">
    <property type="protein sequence ID" value="VVE75028.1"/>
    <property type="molecule type" value="Genomic_DNA"/>
</dbReference>
<gene>
    <name evidence="2" type="ORF">PAN31117_05063</name>
</gene>
<evidence type="ECO:0000313" key="2">
    <source>
        <dbReference type="EMBL" id="VVE75028.1"/>
    </source>
</evidence>